<keyword evidence="6" id="KW-0573">Peptidoglycan synthesis</keyword>
<dbReference type="GO" id="GO:0032153">
    <property type="term" value="C:cell division site"/>
    <property type="evidence" value="ECO:0007669"/>
    <property type="project" value="TreeGrafter"/>
</dbReference>
<evidence type="ECO:0000256" key="16">
    <source>
        <dbReference type="ARBA" id="ARBA00049966"/>
    </source>
</evidence>
<evidence type="ECO:0000256" key="9">
    <source>
        <dbReference type="ARBA" id="ARBA00032370"/>
    </source>
</evidence>
<evidence type="ECO:0000256" key="13">
    <source>
        <dbReference type="ARBA" id="ARBA00041418"/>
    </source>
</evidence>
<comment type="similarity">
    <text evidence="11">Belongs to the SEDS family. FtsW subfamily.</text>
</comment>
<dbReference type="Pfam" id="PF01098">
    <property type="entry name" value="FTSW_RODA_SPOVE"/>
    <property type="match status" value="1"/>
</dbReference>
<dbReference type="PANTHER" id="PTHR30474">
    <property type="entry name" value="CELL CYCLE PROTEIN"/>
    <property type="match status" value="1"/>
</dbReference>
<feature type="transmembrane region" description="Helical" evidence="17">
    <location>
        <begin position="52"/>
        <end position="74"/>
    </location>
</feature>
<feature type="transmembrane region" description="Helical" evidence="17">
    <location>
        <begin position="124"/>
        <end position="140"/>
    </location>
</feature>
<gene>
    <name evidence="18" type="ORF">SAMN02745671_02057</name>
</gene>
<feature type="transmembrane region" description="Helical" evidence="17">
    <location>
        <begin position="348"/>
        <end position="369"/>
    </location>
</feature>
<feature type="transmembrane region" description="Helical" evidence="17">
    <location>
        <begin position="199"/>
        <end position="217"/>
    </location>
</feature>
<keyword evidence="4 17" id="KW-0812">Transmembrane</keyword>
<organism evidence="18 19">
    <name type="scientific">Anaerovibrio lipolyticus DSM 3074</name>
    <dbReference type="NCBI Taxonomy" id="1120997"/>
    <lineage>
        <taxon>Bacteria</taxon>
        <taxon>Bacillati</taxon>
        <taxon>Bacillota</taxon>
        <taxon>Negativicutes</taxon>
        <taxon>Selenomonadales</taxon>
        <taxon>Selenomonadaceae</taxon>
        <taxon>Anaerovibrio</taxon>
    </lineage>
</organism>
<evidence type="ECO:0000256" key="5">
    <source>
        <dbReference type="ARBA" id="ARBA00022960"/>
    </source>
</evidence>
<keyword evidence="2" id="KW-0328">Glycosyltransferase</keyword>
<evidence type="ECO:0000256" key="3">
    <source>
        <dbReference type="ARBA" id="ARBA00022679"/>
    </source>
</evidence>
<evidence type="ECO:0000256" key="15">
    <source>
        <dbReference type="ARBA" id="ARBA00049902"/>
    </source>
</evidence>
<dbReference type="InterPro" id="IPR018365">
    <property type="entry name" value="Cell_cycle_FtsW-rel_CS"/>
</dbReference>
<keyword evidence="8 17" id="KW-0472">Membrane</keyword>
<dbReference type="PANTHER" id="PTHR30474:SF2">
    <property type="entry name" value="PEPTIDOGLYCAN GLYCOSYLTRANSFERASE FTSW-RELATED"/>
    <property type="match status" value="1"/>
</dbReference>
<dbReference type="EC" id="2.4.99.28" evidence="14"/>
<sequence>MSKVEPLTPRRQGVKLWKNNHEAIMTLVIILLIAGLFNVFSSTFVMAERDYGSPYAFLLRHAVSMILGLLLCYVGARVDYHKWRSLIMPVTVILMACLLVVLLFTDPVNGARRWIPLPGFSFQPAEFAKLVSIMLAGYYISFRNGQGKEVNLFNRQLGVVGAMALLVYVEPDMGTACIVMGIPILMLVVGGLHFSKLKWLLLGGLILVGFMIYMQPYRLERLMVTYDPWPYAQDQGYQTVRSLMSIGSGGLFGMGIGQGLSKYDYLPEAHTDFAFAVFSQEMGFFVVLAILIVYMLFCRYAAAIAMQAQDMYGQMLAVGVLLLIGGQAVANLIMVSGMIPVVGVPLPFISYGGTSLVMSLFAIGILVNISRQTTMIKEKELIREALRREPKLIRRTGPHLRRVK</sequence>
<dbReference type="GO" id="GO:0008360">
    <property type="term" value="P:regulation of cell shape"/>
    <property type="evidence" value="ECO:0007669"/>
    <property type="project" value="UniProtKB-KW"/>
</dbReference>
<keyword evidence="18" id="KW-0131">Cell cycle</keyword>
<dbReference type="GO" id="GO:0051301">
    <property type="term" value="P:cell division"/>
    <property type="evidence" value="ECO:0007669"/>
    <property type="project" value="UniProtKB-KW"/>
</dbReference>
<evidence type="ECO:0000256" key="8">
    <source>
        <dbReference type="ARBA" id="ARBA00023136"/>
    </source>
</evidence>
<evidence type="ECO:0000256" key="10">
    <source>
        <dbReference type="ARBA" id="ARBA00033270"/>
    </source>
</evidence>
<dbReference type="InterPro" id="IPR001182">
    <property type="entry name" value="FtsW/RodA"/>
</dbReference>
<dbReference type="PROSITE" id="PS00428">
    <property type="entry name" value="FTSW_RODA_SPOVE"/>
    <property type="match status" value="1"/>
</dbReference>
<dbReference type="GO" id="GO:0015648">
    <property type="term" value="F:lipid-linked peptidoglycan transporter activity"/>
    <property type="evidence" value="ECO:0007669"/>
    <property type="project" value="TreeGrafter"/>
</dbReference>
<evidence type="ECO:0000256" key="14">
    <source>
        <dbReference type="ARBA" id="ARBA00044770"/>
    </source>
</evidence>
<evidence type="ECO:0000256" key="12">
    <source>
        <dbReference type="ARBA" id="ARBA00041185"/>
    </source>
</evidence>
<evidence type="ECO:0000313" key="18">
    <source>
        <dbReference type="EMBL" id="SHI90207.1"/>
    </source>
</evidence>
<feature type="transmembrane region" description="Helical" evidence="17">
    <location>
        <begin position="21"/>
        <end position="40"/>
    </location>
</feature>
<reference evidence="18 19" key="1">
    <citation type="submission" date="2016-11" db="EMBL/GenBank/DDBJ databases">
        <authorList>
            <person name="Jaros S."/>
            <person name="Januszkiewicz K."/>
            <person name="Wedrychowicz H."/>
        </authorList>
    </citation>
    <scope>NUCLEOTIDE SEQUENCE [LARGE SCALE GENOMIC DNA]</scope>
    <source>
        <strain evidence="18 19">DSM 3074</strain>
    </source>
</reference>
<keyword evidence="18" id="KW-0132">Cell division</keyword>
<feature type="transmembrane region" description="Helical" evidence="17">
    <location>
        <begin position="86"/>
        <end position="104"/>
    </location>
</feature>
<name>A0A1M6EXJ6_9FIRM</name>
<dbReference type="RefSeq" id="WP_080326080.1">
    <property type="nucleotide sequence ID" value="NZ_FQYW01000017.1"/>
</dbReference>
<protein>
    <recommendedName>
        <fullName evidence="12">Probable peptidoglycan glycosyltransferase FtsW</fullName>
        <ecNumber evidence="14">2.4.99.28</ecNumber>
    </recommendedName>
    <alternativeName>
        <fullName evidence="13">Cell division protein FtsW</fullName>
    </alternativeName>
    <alternativeName>
        <fullName evidence="10">Cell wall polymerase</fullName>
    </alternativeName>
    <alternativeName>
        <fullName evidence="9">Peptidoglycan polymerase</fullName>
    </alternativeName>
</protein>
<evidence type="ECO:0000256" key="11">
    <source>
        <dbReference type="ARBA" id="ARBA00038053"/>
    </source>
</evidence>
<comment type="subcellular location">
    <subcellularLocation>
        <location evidence="1">Membrane</location>
        <topology evidence="1">Multi-pass membrane protein</topology>
    </subcellularLocation>
</comment>
<accession>A0A1M6EXJ6</accession>
<dbReference type="Proteomes" id="UP000191240">
    <property type="component" value="Unassembled WGS sequence"/>
</dbReference>
<dbReference type="EMBL" id="FQYW01000017">
    <property type="protein sequence ID" value="SHI90207.1"/>
    <property type="molecule type" value="Genomic_DNA"/>
</dbReference>
<dbReference type="AlphaFoldDB" id="A0A1M6EXJ6"/>
<evidence type="ECO:0000256" key="7">
    <source>
        <dbReference type="ARBA" id="ARBA00022989"/>
    </source>
</evidence>
<evidence type="ECO:0000256" key="4">
    <source>
        <dbReference type="ARBA" id="ARBA00022692"/>
    </source>
</evidence>
<feature type="transmembrane region" description="Helical" evidence="17">
    <location>
        <begin position="315"/>
        <end position="342"/>
    </location>
</feature>
<dbReference type="GO" id="GO:0008955">
    <property type="term" value="F:peptidoglycan glycosyltransferase activity"/>
    <property type="evidence" value="ECO:0007669"/>
    <property type="project" value="UniProtKB-EC"/>
</dbReference>
<evidence type="ECO:0000256" key="17">
    <source>
        <dbReference type="SAM" id="Phobius"/>
    </source>
</evidence>
<dbReference type="GO" id="GO:0009252">
    <property type="term" value="P:peptidoglycan biosynthetic process"/>
    <property type="evidence" value="ECO:0007669"/>
    <property type="project" value="UniProtKB-KW"/>
</dbReference>
<keyword evidence="5" id="KW-0133">Cell shape</keyword>
<evidence type="ECO:0000256" key="2">
    <source>
        <dbReference type="ARBA" id="ARBA00022676"/>
    </source>
</evidence>
<dbReference type="GO" id="GO:0005886">
    <property type="term" value="C:plasma membrane"/>
    <property type="evidence" value="ECO:0007669"/>
    <property type="project" value="TreeGrafter"/>
</dbReference>
<comment type="function">
    <text evidence="16">Peptidoglycan polymerase that is essential for cell division.</text>
</comment>
<dbReference type="OrthoDB" id="9812661at2"/>
<comment type="catalytic activity">
    <reaction evidence="15">
        <text>[GlcNAc-(1-&gt;4)-Mur2Ac(oyl-L-Ala-gamma-D-Glu-L-Lys-D-Ala-D-Ala)](n)-di-trans,octa-cis-undecaprenyl diphosphate + beta-D-GlcNAc-(1-&gt;4)-Mur2Ac(oyl-L-Ala-gamma-D-Glu-L-Lys-D-Ala-D-Ala)-di-trans,octa-cis-undecaprenyl diphosphate = [GlcNAc-(1-&gt;4)-Mur2Ac(oyl-L-Ala-gamma-D-Glu-L-Lys-D-Ala-D-Ala)](n+1)-di-trans,octa-cis-undecaprenyl diphosphate + di-trans,octa-cis-undecaprenyl diphosphate + H(+)</text>
        <dbReference type="Rhea" id="RHEA:23708"/>
        <dbReference type="Rhea" id="RHEA-COMP:9602"/>
        <dbReference type="Rhea" id="RHEA-COMP:9603"/>
        <dbReference type="ChEBI" id="CHEBI:15378"/>
        <dbReference type="ChEBI" id="CHEBI:58405"/>
        <dbReference type="ChEBI" id="CHEBI:60033"/>
        <dbReference type="ChEBI" id="CHEBI:78435"/>
        <dbReference type="EC" id="2.4.99.28"/>
    </reaction>
</comment>
<feature type="transmembrane region" description="Helical" evidence="17">
    <location>
        <begin position="282"/>
        <end position="303"/>
    </location>
</feature>
<keyword evidence="7 17" id="KW-1133">Transmembrane helix</keyword>
<proteinExistence type="inferred from homology"/>
<evidence type="ECO:0000256" key="6">
    <source>
        <dbReference type="ARBA" id="ARBA00022984"/>
    </source>
</evidence>
<keyword evidence="3" id="KW-0808">Transferase</keyword>
<evidence type="ECO:0000313" key="19">
    <source>
        <dbReference type="Proteomes" id="UP000191240"/>
    </source>
</evidence>
<evidence type="ECO:0000256" key="1">
    <source>
        <dbReference type="ARBA" id="ARBA00004141"/>
    </source>
</evidence>